<dbReference type="GO" id="GO:0070971">
    <property type="term" value="C:endoplasmic reticulum exit site"/>
    <property type="evidence" value="ECO:0007669"/>
    <property type="project" value="TreeGrafter"/>
</dbReference>
<keyword evidence="3" id="KW-0813">Transport</keyword>
<keyword evidence="13" id="KW-1185">Reference proteome</keyword>
<evidence type="ECO:0000259" key="11">
    <source>
        <dbReference type="Pfam" id="PF08033"/>
    </source>
</evidence>
<evidence type="ECO:0000313" key="12">
    <source>
        <dbReference type="EMBL" id="KAG7193824.1"/>
    </source>
</evidence>
<evidence type="ECO:0000256" key="6">
    <source>
        <dbReference type="ARBA" id="ARBA00023034"/>
    </source>
</evidence>
<dbReference type="GO" id="GO:0006886">
    <property type="term" value="P:intracellular protein transport"/>
    <property type="evidence" value="ECO:0007669"/>
    <property type="project" value="InterPro"/>
</dbReference>
<dbReference type="GO" id="GO:0000149">
    <property type="term" value="F:SNARE binding"/>
    <property type="evidence" value="ECO:0007669"/>
    <property type="project" value="TreeGrafter"/>
</dbReference>
<dbReference type="GO" id="GO:0008270">
    <property type="term" value="F:zinc ion binding"/>
    <property type="evidence" value="ECO:0007669"/>
    <property type="project" value="InterPro"/>
</dbReference>
<dbReference type="EMBL" id="JAHMUF010000010">
    <property type="protein sequence ID" value="KAG7193824.1"/>
    <property type="molecule type" value="Genomic_DNA"/>
</dbReference>
<accession>A0A9P7V9S4</accession>
<dbReference type="RefSeq" id="XP_043049372.1">
    <property type="nucleotide sequence ID" value="XM_043191360.1"/>
</dbReference>
<evidence type="ECO:0000313" key="13">
    <source>
        <dbReference type="Proteomes" id="UP000790833"/>
    </source>
</evidence>
<dbReference type="SUPFAM" id="SSF82754">
    <property type="entry name" value="C-terminal, gelsolin-like domain of Sec23/24"/>
    <property type="match status" value="1"/>
</dbReference>
<dbReference type="InterPro" id="IPR036174">
    <property type="entry name" value="Znf_Sec23_Sec24_sf"/>
</dbReference>
<dbReference type="Pfam" id="PF08033">
    <property type="entry name" value="Sec23_BS"/>
    <property type="match status" value="1"/>
</dbReference>
<dbReference type="SUPFAM" id="SSF81811">
    <property type="entry name" value="Helical domain of Sec23/24"/>
    <property type="match status" value="1"/>
</dbReference>
<dbReference type="PANTHER" id="PTHR13803:SF4">
    <property type="entry name" value="SECRETORY 24CD, ISOFORM C"/>
    <property type="match status" value="1"/>
</dbReference>
<dbReference type="GeneID" id="66113892"/>
<keyword evidence="5" id="KW-0653">Protein transport</keyword>
<dbReference type="PANTHER" id="PTHR13803">
    <property type="entry name" value="SEC24-RELATED PROTEIN"/>
    <property type="match status" value="1"/>
</dbReference>
<evidence type="ECO:0000256" key="7">
    <source>
        <dbReference type="SAM" id="MobiDB-lite"/>
    </source>
</evidence>
<dbReference type="Proteomes" id="UP000790833">
    <property type="component" value="Unassembled WGS sequence"/>
</dbReference>
<dbReference type="GO" id="GO:0090110">
    <property type="term" value="P:COPII-coated vesicle cargo loading"/>
    <property type="evidence" value="ECO:0007669"/>
    <property type="project" value="TreeGrafter"/>
</dbReference>
<dbReference type="GO" id="GO:0030127">
    <property type="term" value="C:COPII vesicle coat"/>
    <property type="evidence" value="ECO:0007669"/>
    <property type="project" value="InterPro"/>
</dbReference>
<dbReference type="Pfam" id="PF04815">
    <property type="entry name" value="Sec23_helical"/>
    <property type="match status" value="1"/>
</dbReference>
<feature type="domain" description="Sec23/Sec24 trunk" evidence="9">
    <location>
        <begin position="343"/>
        <end position="593"/>
    </location>
</feature>
<keyword evidence="6" id="KW-0333">Golgi apparatus</keyword>
<dbReference type="OrthoDB" id="49016at2759"/>
<comment type="similarity">
    <text evidence="2">Belongs to the SEC23/SEC24 family. SEC24 subfamily.</text>
</comment>
<evidence type="ECO:0000256" key="5">
    <source>
        <dbReference type="ARBA" id="ARBA00022927"/>
    </source>
</evidence>
<comment type="caution">
    <text evidence="12">The sequence shown here is derived from an EMBL/GenBank/DDBJ whole genome shotgun (WGS) entry which is preliminary data.</text>
</comment>
<dbReference type="SUPFAM" id="SSF81995">
    <property type="entry name" value="beta-sandwich domain of Sec23/24"/>
    <property type="match status" value="1"/>
</dbReference>
<evidence type="ECO:0000256" key="1">
    <source>
        <dbReference type="ARBA" id="ARBA00004394"/>
    </source>
</evidence>
<dbReference type="Gene3D" id="3.40.50.410">
    <property type="entry name" value="von Willebrand factor, type A domain"/>
    <property type="match status" value="1"/>
</dbReference>
<dbReference type="SUPFAM" id="SSF82919">
    <property type="entry name" value="Zn-finger domain of Sec23/24"/>
    <property type="match status" value="1"/>
</dbReference>
<evidence type="ECO:0000256" key="2">
    <source>
        <dbReference type="ARBA" id="ARBA00008334"/>
    </source>
</evidence>
<feature type="domain" description="Zinc finger Sec23/Sec24-type" evidence="8">
    <location>
        <begin position="261"/>
        <end position="299"/>
    </location>
</feature>
<name>A0A9P7V9S4_9ASCO</name>
<evidence type="ECO:0000256" key="4">
    <source>
        <dbReference type="ARBA" id="ARBA00022490"/>
    </source>
</evidence>
<dbReference type="Gene3D" id="3.40.20.10">
    <property type="entry name" value="Severin"/>
    <property type="match status" value="1"/>
</dbReference>
<reference evidence="12" key="1">
    <citation type="submission" date="2021-03" db="EMBL/GenBank/DDBJ databases">
        <authorList>
            <person name="Palmer J.M."/>
        </authorList>
    </citation>
    <scope>NUCLEOTIDE SEQUENCE</scope>
    <source>
        <strain evidence="12">ARV_011</strain>
    </source>
</reference>
<dbReference type="Gene3D" id="2.60.40.1670">
    <property type="entry name" value="beta-sandwich domain of Sec23/24"/>
    <property type="match status" value="1"/>
</dbReference>
<keyword evidence="4" id="KW-0963">Cytoplasm</keyword>
<dbReference type="InterPro" id="IPR036180">
    <property type="entry name" value="Gelsolin-like_dom_sf"/>
</dbReference>
<dbReference type="GO" id="GO:0000139">
    <property type="term" value="C:Golgi membrane"/>
    <property type="evidence" value="ECO:0007669"/>
    <property type="project" value="UniProtKB-SubCell"/>
</dbReference>
<dbReference type="InterPro" id="IPR036175">
    <property type="entry name" value="Sec23/24_helical_dom_sf"/>
</dbReference>
<comment type="subcellular location">
    <subcellularLocation>
        <location evidence="1">Golgi apparatus membrane</location>
    </subcellularLocation>
</comment>
<dbReference type="Gene3D" id="2.30.30.380">
    <property type="entry name" value="Zn-finger domain of Sec23/24"/>
    <property type="match status" value="1"/>
</dbReference>
<dbReference type="InterPro" id="IPR006900">
    <property type="entry name" value="Sec23/24_helical_dom"/>
</dbReference>
<evidence type="ECO:0000259" key="10">
    <source>
        <dbReference type="Pfam" id="PF04815"/>
    </source>
</evidence>
<feature type="compositionally biased region" description="Low complexity" evidence="7">
    <location>
        <begin position="1"/>
        <end position="16"/>
    </location>
</feature>
<dbReference type="Pfam" id="PF04811">
    <property type="entry name" value="Sec23_trunk"/>
    <property type="match status" value="1"/>
</dbReference>
<dbReference type="Gene3D" id="1.20.120.730">
    <property type="entry name" value="Sec23/Sec24 helical domain"/>
    <property type="match status" value="1"/>
</dbReference>
<evidence type="ECO:0000259" key="8">
    <source>
        <dbReference type="Pfam" id="PF04810"/>
    </source>
</evidence>
<sequence length="1001" mass="111278">MQANNGSFTSNGNGTTQDLRAMNGEMGNMSLANKRKKKPARAFHQQWETAVAPPSSTASTPFMPPNALFNGNSNGYGFDSNPPSNGFITPRMDSTSSFQSPAPSRVSSFQTTQLPGLPLFPPQHQPENAIVVPVSGGISLVPAPAPSSELSLVDYRYHTQATFMTPTSDNDPLYPSFYTFQNSIPPTAGTQYLTVDQGTASPNYIRSSMYFVPETESLRAATKLPIALTIRPFAPSQDPVPVVDFRDLGNISGSDPLDFGPPRCRRCRAYVNPSMTFTSVSNFTCNVCQFRGNTVPQEYTSYLDAQGNRADKFVKPELHQGVYDILVPDEYNVGGTGSTNDELHHIFLVDISEPSIRQGLPAVVADSIRTALFAEKEDLQEQTGEDNEPSKKTIKYSIICFDKHIHFYNLSPKLQQTQVNVCTDLDDPFVPFFDGLFADKEESRIQIEDALTNMEQMTNDPTFLPDTESCFAVAIKLASMCLESHGGGKITTLLAGLPSWGPGGLKFKPNNTSGKNADAEKYLFLPNLDYYKALGKELVAQSVGVDLFVVAKTQVDMANVGYLCGVTGGNINRWTNFEIERDARGFHEKFVTSVKNPRGYQGQLKVRCSNGLQVAQYYGTYSNKDIIGDVMDPKVSLLTEDQTFTVLFEYDGKLDTKYDCHFQVALLYTDALGARKVRVINLVLAVAEKLQDVFNMVDEDTVMTTILRDSLSFMGKQSLKEIRESLNNKLVEVYTQYRAMSELGHNITNTMNRTLLFPEGLKHLPIYALAFLKSDALRNGNGITPDTRLAEMFNLMHMPVERLLYNLYPAMVELHSLDDEECTFDDYGFLRLPRFTELSLSKMEQGVYILCDGYRVYVWVDPNANILLVKDLFGENYDSVLQLDPMMNELPVLPTLISEQSHNLIKFFHSKIIGIPGQDTGSSIQLVRPGIDGSEIIFKLRLVEDNISRSLATPSYGDYLTSLHKAIRVNLDSDKASGKIKQSIDNVGNNSESLTQRFALF</sequence>
<dbReference type="InterPro" id="IPR012990">
    <property type="entry name" value="Beta-sandwich_Sec23_24"/>
</dbReference>
<feature type="region of interest" description="Disordered" evidence="7">
    <location>
        <begin position="1"/>
        <end position="21"/>
    </location>
</feature>
<organism evidence="12 13">
    <name type="scientific">Scheffersomyces spartinae</name>
    <dbReference type="NCBI Taxonomy" id="45513"/>
    <lineage>
        <taxon>Eukaryota</taxon>
        <taxon>Fungi</taxon>
        <taxon>Dikarya</taxon>
        <taxon>Ascomycota</taxon>
        <taxon>Saccharomycotina</taxon>
        <taxon>Pichiomycetes</taxon>
        <taxon>Debaryomycetaceae</taxon>
        <taxon>Scheffersomyces</taxon>
    </lineage>
</organism>
<evidence type="ECO:0000256" key="3">
    <source>
        <dbReference type="ARBA" id="ARBA00022448"/>
    </source>
</evidence>
<dbReference type="AlphaFoldDB" id="A0A9P7V9S4"/>
<proteinExistence type="inferred from homology"/>
<dbReference type="InterPro" id="IPR006895">
    <property type="entry name" value="Znf_Sec23_Sec24"/>
</dbReference>
<dbReference type="Pfam" id="PF04810">
    <property type="entry name" value="zf-Sec23_Sec24"/>
    <property type="match status" value="1"/>
</dbReference>
<dbReference type="SUPFAM" id="SSF53300">
    <property type="entry name" value="vWA-like"/>
    <property type="match status" value="1"/>
</dbReference>
<gene>
    <name evidence="12" type="primary">SFB3</name>
    <name evidence="12" type="ORF">KQ657_000518</name>
</gene>
<dbReference type="InterPro" id="IPR006896">
    <property type="entry name" value="Sec23/24_trunk_dom"/>
</dbReference>
<dbReference type="InterPro" id="IPR050550">
    <property type="entry name" value="SEC23_SEC24_subfamily"/>
</dbReference>
<dbReference type="InterPro" id="IPR029006">
    <property type="entry name" value="ADF-H/Gelsolin-like_dom_sf"/>
</dbReference>
<evidence type="ECO:0000259" key="9">
    <source>
        <dbReference type="Pfam" id="PF04811"/>
    </source>
</evidence>
<protein>
    <submittedName>
        <fullName evidence="12">COPII coat Sec23p-Sfb3p heterodimer component</fullName>
    </submittedName>
</protein>
<dbReference type="InterPro" id="IPR036465">
    <property type="entry name" value="vWFA_dom_sf"/>
</dbReference>
<feature type="domain" description="Sec23/Sec24 helical" evidence="10">
    <location>
        <begin position="698"/>
        <end position="804"/>
    </location>
</feature>
<feature type="domain" description="Sec23/Sec24 beta-sandwich" evidence="11">
    <location>
        <begin position="599"/>
        <end position="686"/>
    </location>
</feature>